<feature type="region of interest" description="Disordered" evidence="1">
    <location>
        <begin position="77"/>
        <end position="101"/>
    </location>
</feature>
<gene>
    <name evidence="3" type="primary">LOC120059106</name>
</gene>
<dbReference type="KEGG" id="snh:120059106"/>
<protein>
    <submittedName>
        <fullName evidence="3">Proteoglycan 4-like</fullName>
    </submittedName>
</protein>
<evidence type="ECO:0000313" key="2">
    <source>
        <dbReference type="Proteomes" id="UP000808372"/>
    </source>
</evidence>
<dbReference type="RefSeq" id="XP_038863845.1">
    <property type="nucleotide sequence ID" value="XM_039007917.1"/>
</dbReference>
<reference evidence="3" key="1">
    <citation type="submission" date="2025-08" db="UniProtKB">
        <authorList>
            <consortium name="RefSeq"/>
        </authorList>
    </citation>
    <scope>IDENTIFICATION</scope>
    <source>
        <tissue evidence="3">White muscle</tissue>
    </source>
</reference>
<dbReference type="Proteomes" id="UP000808372">
    <property type="component" value="Chromosome 14"/>
</dbReference>
<evidence type="ECO:0000313" key="3">
    <source>
        <dbReference type="RefSeq" id="XP_038863845.1"/>
    </source>
</evidence>
<name>A0A8U1BUM2_SALNM</name>
<feature type="region of interest" description="Disordered" evidence="1">
    <location>
        <begin position="144"/>
        <end position="171"/>
    </location>
</feature>
<dbReference type="AlphaFoldDB" id="A0A8U1BUM2"/>
<organism evidence="2 3">
    <name type="scientific">Salvelinus namaycush</name>
    <name type="common">Lake trout</name>
    <name type="synonym">Salmo namaycush</name>
    <dbReference type="NCBI Taxonomy" id="8040"/>
    <lineage>
        <taxon>Eukaryota</taxon>
        <taxon>Metazoa</taxon>
        <taxon>Chordata</taxon>
        <taxon>Craniata</taxon>
        <taxon>Vertebrata</taxon>
        <taxon>Euteleostomi</taxon>
        <taxon>Actinopterygii</taxon>
        <taxon>Neopterygii</taxon>
        <taxon>Teleostei</taxon>
        <taxon>Protacanthopterygii</taxon>
        <taxon>Salmoniformes</taxon>
        <taxon>Salmonidae</taxon>
        <taxon>Salmoninae</taxon>
        <taxon>Salvelinus</taxon>
    </lineage>
</organism>
<keyword evidence="2" id="KW-1185">Reference proteome</keyword>
<sequence>MGIQPVPNQVFQSAATKDLSVNSSLQPAAVPELPPAPATEPKLINEVDSSAAPATENQPVVATVVLQANMVLQPSPATGALPTPFLEPRPATTDGAQSAPSPGLLLIPTKLTHSSLKFLYATEYGAEPTLCTSLLSVPAIGAQPTPVKSDSLSARHEKQPSPPTRAQSASVIVDPLPPTRAAQLDLKVQPGPVFRSPAPVTESHRVAATSPQTVVDAAHQPASPWLPPAAAQGSSAAVTVSLPSPAAHGSSARPSISATSCSPGIFRPCPSISATSCSPGATTWLYTRSHPCSI</sequence>
<proteinExistence type="predicted"/>
<evidence type="ECO:0000256" key="1">
    <source>
        <dbReference type="SAM" id="MobiDB-lite"/>
    </source>
</evidence>
<accession>A0A8U1BUM2</accession>
<feature type="region of interest" description="Disordered" evidence="1">
    <location>
        <begin position="208"/>
        <end position="230"/>
    </location>
</feature>
<dbReference type="GeneID" id="120059106"/>